<evidence type="ECO:0000259" key="1">
    <source>
        <dbReference type="Pfam" id="PF00534"/>
    </source>
</evidence>
<dbReference type="PANTHER" id="PTHR45947:SF3">
    <property type="entry name" value="SULFOQUINOVOSYL TRANSFERASE SQD2"/>
    <property type="match status" value="1"/>
</dbReference>
<organism evidence="2">
    <name type="scientific">Alsobacter sp. KACC 23698</name>
    <dbReference type="NCBI Taxonomy" id="3149229"/>
    <lineage>
        <taxon>Bacteria</taxon>
        <taxon>Pseudomonadati</taxon>
        <taxon>Pseudomonadota</taxon>
        <taxon>Alphaproteobacteria</taxon>
        <taxon>Hyphomicrobiales</taxon>
        <taxon>Alsobacteraceae</taxon>
        <taxon>Alsobacter</taxon>
    </lineage>
</organism>
<dbReference type="Pfam" id="PF00534">
    <property type="entry name" value="Glycos_transf_1"/>
    <property type="match status" value="1"/>
</dbReference>
<dbReference type="Gene3D" id="3.40.50.2000">
    <property type="entry name" value="Glycogen Phosphorylase B"/>
    <property type="match status" value="1"/>
</dbReference>
<dbReference type="EC" id="2.4.-.-" evidence="2"/>
<protein>
    <submittedName>
        <fullName evidence="2">Glycosyltransferase family 4 protein</fullName>
        <ecNumber evidence="2">2.4.-.-</ecNumber>
    </submittedName>
</protein>
<accession>A0AAU7JJE1</accession>
<dbReference type="InterPro" id="IPR050194">
    <property type="entry name" value="Glycosyltransferase_grp1"/>
</dbReference>
<dbReference type="InterPro" id="IPR001296">
    <property type="entry name" value="Glyco_trans_1"/>
</dbReference>
<dbReference type="EMBL" id="CP157484">
    <property type="protein sequence ID" value="XBO40406.1"/>
    <property type="molecule type" value="Genomic_DNA"/>
</dbReference>
<evidence type="ECO:0000313" key="2">
    <source>
        <dbReference type="EMBL" id="XBO40406.1"/>
    </source>
</evidence>
<dbReference type="CDD" id="cd03801">
    <property type="entry name" value="GT4_PimA-like"/>
    <property type="match status" value="1"/>
</dbReference>
<dbReference type="SUPFAM" id="SSF53756">
    <property type="entry name" value="UDP-Glycosyltransferase/glycogen phosphorylase"/>
    <property type="match status" value="1"/>
</dbReference>
<dbReference type="RefSeq" id="WP_406857266.1">
    <property type="nucleotide sequence ID" value="NZ_CP157484.1"/>
</dbReference>
<keyword evidence="2" id="KW-0328">Glycosyltransferase</keyword>
<name>A0AAU7JJE1_9HYPH</name>
<proteinExistence type="predicted"/>
<sequence>MRVGIATVHTPGIHGGAEYLVDGLVEATHRAGHSIHKISLPFQFDPPAAAGVALGHCETVDFTSYGGGALDALICLKFPTYVMRHPGKRVWLLHQHRPAYDLYGTAYGWRMGEAQTDALRARIQQADRDALGGATPVFTIAKRVSERLMSSHGIASEVLYHPPANAPEFRCDPALPYIFAPSRLETLKRQHLLVEALSLSRGLSGMGAVFAGAGSLRPQLEALAEKLGVSERVRFVGAVSRAEMLALYSRCAAVFFGPLDEDYGYVTLEAMLSAKPVVTCADSGGPLEFVKDGETGFVVEPSPAAIADGFARLLAPPRTAAELGRQGRAHYDALGVGWDPVIERLLAGVGPRRAIPAEARGEAP</sequence>
<gene>
    <name evidence="2" type="ORF">ABEG18_06450</name>
</gene>
<feature type="domain" description="Glycosyl transferase family 1" evidence="1">
    <location>
        <begin position="176"/>
        <end position="329"/>
    </location>
</feature>
<dbReference type="GO" id="GO:0016757">
    <property type="term" value="F:glycosyltransferase activity"/>
    <property type="evidence" value="ECO:0007669"/>
    <property type="project" value="UniProtKB-KW"/>
</dbReference>
<reference evidence="2" key="1">
    <citation type="submission" date="2024-05" db="EMBL/GenBank/DDBJ databases">
        <authorList>
            <person name="Kim S."/>
            <person name="Heo J."/>
            <person name="Choi H."/>
            <person name="Choi Y."/>
            <person name="Kwon S.-W."/>
            <person name="Kim Y."/>
        </authorList>
    </citation>
    <scope>NUCLEOTIDE SEQUENCE</scope>
    <source>
        <strain evidence="2">KACC 23698</strain>
    </source>
</reference>
<keyword evidence="2" id="KW-0808">Transferase</keyword>
<dbReference type="PANTHER" id="PTHR45947">
    <property type="entry name" value="SULFOQUINOVOSYL TRANSFERASE SQD2"/>
    <property type="match status" value="1"/>
</dbReference>
<dbReference type="AlphaFoldDB" id="A0AAU7JJE1"/>